<evidence type="ECO:0000256" key="2">
    <source>
        <dbReference type="ARBA" id="ARBA00023125"/>
    </source>
</evidence>
<dbReference type="InterPro" id="IPR046328">
    <property type="entry name" value="ETS_fam"/>
</dbReference>
<evidence type="ECO:0000256" key="1">
    <source>
        <dbReference type="ARBA" id="ARBA00005562"/>
    </source>
</evidence>
<dbReference type="InterPro" id="IPR013761">
    <property type="entry name" value="SAM/pointed_sf"/>
</dbReference>
<feature type="domain" description="PNT" evidence="6">
    <location>
        <begin position="34"/>
        <end position="118"/>
    </location>
</feature>
<dbReference type="InterPro" id="IPR003118">
    <property type="entry name" value="Pointed_dom"/>
</dbReference>
<dbReference type="Gene3D" id="1.10.10.10">
    <property type="entry name" value="Winged helix-like DNA-binding domain superfamily/Winged helix DNA-binding domain"/>
    <property type="match status" value="1"/>
</dbReference>
<feature type="compositionally biased region" description="Polar residues" evidence="4">
    <location>
        <begin position="165"/>
        <end position="176"/>
    </location>
</feature>
<feature type="domain" description="ETS" evidence="5">
    <location>
        <begin position="183"/>
        <end position="266"/>
    </location>
</feature>
<dbReference type="Pfam" id="PF00178">
    <property type="entry name" value="Ets"/>
    <property type="match status" value="1"/>
</dbReference>
<dbReference type="PRINTS" id="PR00454">
    <property type="entry name" value="ETSDOMAIN"/>
</dbReference>
<comment type="subcellular location">
    <subcellularLocation>
        <location evidence="3">Nucleus</location>
    </subcellularLocation>
</comment>
<evidence type="ECO:0000259" key="5">
    <source>
        <dbReference type="PROSITE" id="PS50061"/>
    </source>
</evidence>
<dbReference type="InterPro" id="IPR036390">
    <property type="entry name" value="WH_DNA-bd_sf"/>
</dbReference>
<dbReference type="InterPro" id="IPR000418">
    <property type="entry name" value="Ets_dom"/>
</dbReference>
<dbReference type="SUPFAM" id="SSF46785">
    <property type="entry name" value="Winged helix' DNA-binding domain"/>
    <property type="match status" value="1"/>
</dbReference>
<dbReference type="SMART" id="SM00251">
    <property type="entry name" value="SAM_PNT"/>
    <property type="match status" value="1"/>
</dbReference>
<keyword evidence="7" id="KW-1185">Reference proteome</keyword>
<gene>
    <name evidence="8" type="primary">LOC102801060</name>
</gene>
<evidence type="ECO:0000313" key="7">
    <source>
        <dbReference type="Proteomes" id="UP000694865"/>
    </source>
</evidence>
<sequence>MASDPYSDAQYCDMDQGSALDAELEKVHSLVIREVIRDVCLACRLLDLPIDPTYWKIDHVEKWLLWTIHEYNIPPINFDYFKMNGINLCMLSEDDFRARAPHCGDIIHAQLDIWRIAAKMNVNEQQSFRQTTNATFFQDQEYMDTSMSPRLDTSGTDSASDDESVQSPGASHASMTPNHTTNIHLWQFLKELLLQPERYGGCIRWLNREEGIFKIEDSVEVAKLWGTRKNRPAMNYDKLSRSIRQYYKKGIIKKTDVSQRLVYQFVKP</sequence>
<evidence type="ECO:0000256" key="3">
    <source>
        <dbReference type="RuleBase" id="RU004019"/>
    </source>
</evidence>
<dbReference type="PROSITE" id="PS51433">
    <property type="entry name" value="PNT"/>
    <property type="match status" value="1"/>
</dbReference>
<dbReference type="PANTHER" id="PTHR11849">
    <property type="entry name" value="ETS"/>
    <property type="match status" value="1"/>
</dbReference>
<evidence type="ECO:0000259" key="6">
    <source>
        <dbReference type="PROSITE" id="PS51433"/>
    </source>
</evidence>
<accession>A0ABM0MNZ6</accession>
<evidence type="ECO:0000313" key="8">
    <source>
        <dbReference type="RefSeq" id="XP_006821737.1"/>
    </source>
</evidence>
<feature type="compositionally biased region" description="Polar residues" evidence="4">
    <location>
        <begin position="147"/>
        <end position="158"/>
    </location>
</feature>
<comment type="similarity">
    <text evidence="1 3">Belongs to the ETS family.</text>
</comment>
<dbReference type="SMART" id="SM00413">
    <property type="entry name" value="ETS"/>
    <property type="match status" value="1"/>
</dbReference>
<dbReference type="PROSITE" id="PS00345">
    <property type="entry name" value="ETS_DOMAIN_1"/>
    <property type="match status" value="1"/>
</dbReference>
<dbReference type="Gene3D" id="1.10.150.50">
    <property type="entry name" value="Transcription Factor, Ets-1"/>
    <property type="match status" value="1"/>
</dbReference>
<dbReference type="InterPro" id="IPR036388">
    <property type="entry name" value="WH-like_DNA-bd_sf"/>
</dbReference>
<dbReference type="Pfam" id="PF02198">
    <property type="entry name" value="SAM_PNT"/>
    <property type="match status" value="1"/>
</dbReference>
<dbReference type="Proteomes" id="UP000694865">
    <property type="component" value="Unplaced"/>
</dbReference>
<dbReference type="PANTHER" id="PTHR11849:SF182">
    <property type="entry name" value="SAM POINTED DOMAIN-CONTAINING ETS TRANSCRIPTION FACTOR"/>
    <property type="match status" value="1"/>
</dbReference>
<dbReference type="PROSITE" id="PS00346">
    <property type="entry name" value="ETS_DOMAIN_2"/>
    <property type="match status" value="1"/>
</dbReference>
<protein>
    <submittedName>
        <fullName evidence="8">SAM pointed domain-containing Ets transcription factor-like</fullName>
    </submittedName>
</protein>
<keyword evidence="3" id="KW-0539">Nucleus</keyword>
<evidence type="ECO:0000256" key="4">
    <source>
        <dbReference type="SAM" id="MobiDB-lite"/>
    </source>
</evidence>
<reference evidence="8" key="1">
    <citation type="submission" date="2025-08" db="UniProtKB">
        <authorList>
            <consortium name="RefSeq"/>
        </authorList>
    </citation>
    <scope>IDENTIFICATION</scope>
    <source>
        <tissue evidence="8">Testes</tissue>
    </source>
</reference>
<dbReference type="PROSITE" id="PS50061">
    <property type="entry name" value="ETS_DOMAIN_3"/>
    <property type="match status" value="1"/>
</dbReference>
<keyword evidence="2 3" id="KW-0238">DNA-binding</keyword>
<name>A0ABM0MNZ6_SACKO</name>
<feature type="region of interest" description="Disordered" evidence="4">
    <location>
        <begin position="147"/>
        <end position="176"/>
    </location>
</feature>
<organism evidence="7 8">
    <name type="scientific">Saccoglossus kowalevskii</name>
    <name type="common">Acorn worm</name>
    <dbReference type="NCBI Taxonomy" id="10224"/>
    <lineage>
        <taxon>Eukaryota</taxon>
        <taxon>Metazoa</taxon>
        <taxon>Hemichordata</taxon>
        <taxon>Enteropneusta</taxon>
        <taxon>Harrimaniidae</taxon>
        <taxon>Saccoglossus</taxon>
    </lineage>
</organism>
<dbReference type="GeneID" id="102801060"/>
<dbReference type="SUPFAM" id="SSF47769">
    <property type="entry name" value="SAM/Pointed domain"/>
    <property type="match status" value="1"/>
</dbReference>
<proteinExistence type="inferred from homology"/>
<dbReference type="RefSeq" id="XP_006821737.1">
    <property type="nucleotide sequence ID" value="XM_006821674.1"/>
</dbReference>